<dbReference type="InterPro" id="IPR032710">
    <property type="entry name" value="NTF2-like_dom_sf"/>
</dbReference>
<dbReference type="EMBL" id="LVVZ01000005">
    <property type="protein sequence ID" value="OKL45642.1"/>
    <property type="molecule type" value="Genomic_DNA"/>
</dbReference>
<reference evidence="2 3" key="1">
    <citation type="submission" date="2016-03" db="EMBL/GenBank/DDBJ databases">
        <title>Genome sequence of Nesiotobacter sp. nov., a moderately halophilic alphaproteobacterium isolated from the Yellow Sea, China.</title>
        <authorList>
            <person name="Zhang G."/>
            <person name="Zhang R."/>
        </authorList>
    </citation>
    <scope>NUCLEOTIDE SEQUENCE [LARGE SCALE GENOMIC DNA]</scope>
    <source>
        <strain evidence="2 3">WB1-6</strain>
    </source>
</reference>
<evidence type="ECO:0000313" key="2">
    <source>
        <dbReference type="EMBL" id="OKL45642.1"/>
    </source>
</evidence>
<proteinExistence type="predicted"/>
<protein>
    <recommendedName>
        <fullName evidence="1">SnoaL-like domain-containing protein</fullName>
    </recommendedName>
</protein>
<comment type="caution">
    <text evidence="2">The sequence shown here is derived from an EMBL/GenBank/DDBJ whole genome shotgun (WGS) entry which is preliminary data.</text>
</comment>
<dbReference type="InterPro" id="IPR037401">
    <property type="entry name" value="SnoaL-like"/>
</dbReference>
<dbReference type="STRING" id="197461.A3843_04505"/>
<feature type="domain" description="SnoaL-like" evidence="1">
    <location>
        <begin position="15"/>
        <end position="115"/>
    </location>
</feature>
<accession>A0A1U7JLS5</accession>
<evidence type="ECO:0000259" key="1">
    <source>
        <dbReference type="Pfam" id="PF12680"/>
    </source>
</evidence>
<evidence type="ECO:0000313" key="3">
    <source>
        <dbReference type="Proteomes" id="UP000185783"/>
    </source>
</evidence>
<sequence length="145" mass="17130">MTDTALSEQTAEAYARFFEELQPETVRQVHDLVSDDVHFIDPFNNVHGREMVEKILHRMFHDVQSPKFKILNLMWSDGLCFMRWDFSCHQKLLGDWSVRGMTELHFDAEGRVSAHYDYWDASTHFYRHIPVVGSLIRMIKKRASV</sequence>
<gene>
    <name evidence="2" type="ORF">A3843_04505</name>
</gene>
<organism evidence="2 3">
    <name type="scientific">Pseudovibrio exalbescens</name>
    <dbReference type="NCBI Taxonomy" id="197461"/>
    <lineage>
        <taxon>Bacteria</taxon>
        <taxon>Pseudomonadati</taxon>
        <taxon>Pseudomonadota</taxon>
        <taxon>Alphaproteobacteria</taxon>
        <taxon>Hyphomicrobiales</taxon>
        <taxon>Stappiaceae</taxon>
        <taxon>Pseudovibrio</taxon>
    </lineage>
</organism>
<dbReference type="Proteomes" id="UP000185783">
    <property type="component" value="Unassembled WGS sequence"/>
</dbReference>
<name>A0A1U7JLS5_9HYPH</name>
<dbReference type="AlphaFoldDB" id="A0A1U7JLS5"/>
<keyword evidence="3" id="KW-1185">Reference proteome</keyword>
<dbReference type="Gene3D" id="3.10.450.50">
    <property type="match status" value="1"/>
</dbReference>
<dbReference type="Pfam" id="PF12680">
    <property type="entry name" value="SnoaL_2"/>
    <property type="match status" value="1"/>
</dbReference>
<dbReference type="SUPFAM" id="SSF54427">
    <property type="entry name" value="NTF2-like"/>
    <property type="match status" value="1"/>
</dbReference>